<dbReference type="Gene3D" id="1.10.10.60">
    <property type="entry name" value="Homeodomain-like"/>
    <property type="match status" value="1"/>
</dbReference>
<dbReference type="GO" id="GO:0003677">
    <property type="term" value="F:DNA binding"/>
    <property type="evidence" value="ECO:0007669"/>
    <property type="project" value="UniProtKB-UniRule"/>
</dbReference>
<feature type="compositionally biased region" description="Polar residues" evidence="8">
    <location>
        <begin position="140"/>
        <end position="182"/>
    </location>
</feature>
<evidence type="ECO:0000259" key="9">
    <source>
        <dbReference type="PROSITE" id="PS50071"/>
    </source>
</evidence>
<dbReference type="InterPro" id="IPR001356">
    <property type="entry name" value="HD"/>
</dbReference>
<keyword evidence="11" id="KW-1185">Reference proteome</keyword>
<protein>
    <recommendedName>
        <fullName evidence="9">Homeobox domain-containing protein</fullName>
    </recommendedName>
</protein>
<evidence type="ECO:0000313" key="10">
    <source>
        <dbReference type="EMBL" id="SPN96914.1"/>
    </source>
</evidence>
<dbReference type="PANTHER" id="PTHR24341">
    <property type="entry name" value="HOMEOBOX PROTEIN ENGRAILED"/>
    <property type="match status" value="1"/>
</dbReference>
<dbReference type="PROSITE" id="PS00027">
    <property type="entry name" value="HOMEOBOX_1"/>
    <property type="match status" value="1"/>
</dbReference>
<keyword evidence="4 6" id="KW-0371">Homeobox</keyword>
<name>A0AAE8MPY8_9PEZI</name>
<evidence type="ECO:0000256" key="1">
    <source>
        <dbReference type="ARBA" id="ARBA00004123"/>
    </source>
</evidence>
<sequence>MAYFHHEFQPPQPAHADFNNTHLYQEQDQFQPSQDMNQFALHGTSWADPYARGTLLQSHRTETKPRLSKAEVEQLEAEFQKNNKPSSSVKKGLAEQMRVEVARINNWFQNRRAKKKQELKALEHEANAEAEKAKTESPRASDTNEALSSAEQSTAAIKSESQSPEAFDSDISTTEQSQSQGSYGLAGSYGNGDPMGYASPEDGALNYNYEQAFGFPHTDNSTYMTSDAGHDLAGMVAPSNPDFPSGAGVSGPMNSSMEGHVGGLEAFSYPSLMYSGLHGGMAPYEAQVDGIKEEHFASETVHQSIEPHYHQPTPRMNKPNLLMTEPFRLKSPPAVDLAGRRKQPGLALSGIRTVSNGPATGVDFSRRTLDPGSPMRRVTSATGFGPQGIRRFPSHQRVGIPDRRQESLLQAVRSPKMGPPSNSMAPPTPDTPVVVTQQSFREATVSSNSSEEEGSFLQYPQANVSSQHSALDQSIRTPPATPIGLGDVFATSLGASLGFPPTDEPFLPSGMESYPMGSNEFALPQYVVDGYISQPSTPQPAMPTSYYAPMPMHNTEYGVADATMVPAKSSSRASQRQQLQFSNFTPQDFNGGK</sequence>
<feature type="compositionally biased region" description="Polar residues" evidence="8">
    <location>
        <begin position="583"/>
        <end position="593"/>
    </location>
</feature>
<comment type="subcellular location">
    <subcellularLocation>
        <location evidence="1 6 7">Nucleus</location>
    </subcellularLocation>
</comment>
<dbReference type="PANTHER" id="PTHR24341:SF6">
    <property type="entry name" value="HOMEOBOX PROTEIN INVECTED"/>
    <property type="match status" value="1"/>
</dbReference>
<feature type="region of interest" description="Disordered" evidence="8">
    <location>
        <begin position="125"/>
        <end position="188"/>
    </location>
</feature>
<dbReference type="PROSITE" id="PS50071">
    <property type="entry name" value="HOMEOBOX_2"/>
    <property type="match status" value="1"/>
</dbReference>
<feature type="region of interest" description="Disordered" evidence="8">
    <location>
        <begin position="358"/>
        <end position="394"/>
    </location>
</feature>
<evidence type="ECO:0000313" key="11">
    <source>
        <dbReference type="Proteomes" id="UP001187682"/>
    </source>
</evidence>
<feature type="compositionally biased region" description="Low complexity" evidence="8">
    <location>
        <begin position="569"/>
        <end position="582"/>
    </location>
</feature>
<gene>
    <name evidence="10" type="ORF">DNG_00433</name>
</gene>
<dbReference type="EMBL" id="ONZQ02000001">
    <property type="protein sequence ID" value="SPN96914.1"/>
    <property type="molecule type" value="Genomic_DNA"/>
</dbReference>
<evidence type="ECO:0000256" key="4">
    <source>
        <dbReference type="ARBA" id="ARBA00023155"/>
    </source>
</evidence>
<feature type="region of interest" description="Disordered" evidence="8">
    <location>
        <begin position="566"/>
        <end position="593"/>
    </location>
</feature>
<organism evidence="10 11">
    <name type="scientific">Cephalotrichum gorgonifer</name>
    <dbReference type="NCBI Taxonomy" id="2041049"/>
    <lineage>
        <taxon>Eukaryota</taxon>
        <taxon>Fungi</taxon>
        <taxon>Dikarya</taxon>
        <taxon>Ascomycota</taxon>
        <taxon>Pezizomycotina</taxon>
        <taxon>Sordariomycetes</taxon>
        <taxon>Hypocreomycetidae</taxon>
        <taxon>Microascales</taxon>
        <taxon>Microascaceae</taxon>
        <taxon>Cephalotrichum</taxon>
    </lineage>
</organism>
<dbReference type="InterPro" id="IPR009057">
    <property type="entry name" value="Homeodomain-like_sf"/>
</dbReference>
<proteinExistence type="inferred from homology"/>
<comment type="caution">
    <text evidence="10">The sequence shown here is derived from an EMBL/GenBank/DDBJ whole genome shotgun (WGS) entry which is preliminary data.</text>
</comment>
<dbReference type="AlphaFoldDB" id="A0AAE8MPY8"/>
<dbReference type="SMART" id="SM00389">
    <property type="entry name" value="HOX"/>
    <property type="match status" value="1"/>
</dbReference>
<dbReference type="Pfam" id="PF00046">
    <property type="entry name" value="Homeodomain"/>
    <property type="match status" value="1"/>
</dbReference>
<dbReference type="SUPFAM" id="SSF46689">
    <property type="entry name" value="Homeodomain-like"/>
    <property type="match status" value="1"/>
</dbReference>
<evidence type="ECO:0000256" key="7">
    <source>
        <dbReference type="RuleBase" id="RU000682"/>
    </source>
</evidence>
<feature type="compositionally biased region" description="Basic and acidic residues" evidence="8">
    <location>
        <begin position="125"/>
        <end position="139"/>
    </location>
</feature>
<keyword evidence="5 6" id="KW-0539">Nucleus</keyword>
<dbReference type="InterPro" id="IPR050720">
    <property type="entry name" value="Engrailed_Homeobox_TFs"/>
</dbReference>
<accession>A0AAE8MPY8</accession>
<dbReference type="GO" id="GO:0000981">
    <property type="term" value="F:DNA-binding transcription factor activity, RNA polymerase II-specific"/>
    <property type="evidence" value="ECO:0007669"/>
    <property type="project" value="InterPro"/>
</dbReference>
<evidence type="ECO:0000256" key="5">
    <source>
        <dbReference type="ARBA" id="ARBA00023242"/>
    </source>
</evidence>
<dbReference type="Proteomes" id="UP001187682">
    <property type="component" value="Unassembled WGS sequence"/>
</dbReference>
<dbReference type="InterPro" id="IPR017970">
    <property type="entry name" value="Homeobox_CS"/>
</dbReference>
<dbReference type="GO" id="GO:0016586">
    <property type="term" value="C:RSC-type complex"/>
    <property type="evidence" value="ECO:0007669"/>
    <property type="project" value="TreeGrafter"/>
</dbReference>
<feature type="domain" description="Homeobox" evidence="9">
    <location>
        <begin position="58"/>
        <end position="118"/>
    </location>
</feature>
<comment type="similarity">
    <text evidence="2">Belongs to the engrailed homeobox family.</text>
</comment>
<feature type="DNA-binding region" description="Homeobox" evidence="6">
    <location>
        <begin position="60"/>
        <end position="119"/>
    </location>
</feature>
<evidence type="ECO:0000256" key="6">
    <source>
        <dbReference type="PROSITE-ProRule" id="PRU00108"/>
    </source>
</evidence>
<evidence type="ECO:0000256" key="2">
    <source>
        <dbReference type="ARBA" id="ARBA00010896"/>
    </source>
</evidence>
<evidence type="ECO:0000256" key="8">
    <source>
        <dbReference type="SAM" id="MobiDB-lite"/>
    </source>
</evidence>
<dbReference type="CDD" id="cd00086">
    <property type="entry name" value="homeodomain"/>
    <property type="match status" value="1"/>
</dbReference>
<reference evidence="10" key="1">
    <citation type="submission" date="2018-03" db="EMBL/GenBank/DDBJ databases">
        <authorList>
            <person name="Guldener U."/>
        </authorList>
    </citation>
    <scope>NUCLEOTIDE SEQUENCE</scope>
</reference>
<keyword evidence="3 6" id="KW-0238">DNA-binding</keyword>
<evidence type="ECO:0000256" key="3">
    <source>
        <dbReference type="ARBA" id="ARBA00023125"/>
    </source>
</evidence>